<evidence type="ECO:0000256" key="1">
    <source>
        <dbReference type="SAM" id="Phobius"/>
    </source>
</evidence>
<name>A0A078A0Q7_STYLE</name>
<reference evidence="2 3" key="1">
    <citation type="submission" date="2014-06" db="EMBL/GenBank/DDBJ databases">
        <authorList>
            <person name="Swart Estienne"/>
        </authorList>
    </citation>
    <scope>NUCLEOTIDE SEQUENCE [LARGE SCALE GENOMIC DNA]</scope>
    <source>
        <strain evidence="2 3">130c</strain>
    </source>
</reference>
<dbReference type="AlphaFoldDB" id="A0A078A0Q7"/>
<dbReference type="Proteomes" id="UP000039865">
    <property type="component" value="Unassembled WGS sequence"/>
</dbReference>
<protein>
    <submittedName>
        <fullName evidence="2">Uncharacterized protein</fullName>
    </submittedName>
</protein>
<sequence>MVFLQTFSSDLQCQKSGKVIPLITNNSINESQRSNYGFSHFDLNILLWLLFAYHAIESFSNINELIQIRESQFKPIASMLFSINGCYGLGVFVYAQVLLFGYLSDCKLNTLENQLLHLWIVVEITTKTSIPSLQ</sequence>
<evidence type="ECO:0000313" key="2">
    <source>
        <dbReference type="EMBL" id="CDW75038.1"/>
    </source>
</evidence>
<feature type="transmembrane region" description="Helical" evidence="1">
    <location>
        <begin position="36"/>
        <end position="56"/>
    </location>
</feature>
<keyword evidence="1" id="KW-1133">Transmembrane helix</keyword>
<keyword evidence="1" id="KW-0812">Transmembrane</keyword>
<keyword evidence="1" id="KW-0472">Membrane</keyword>
<dbReference type="EMBL" id="CCKQ01003896">
    <property type="protein sequence ID" value="CDW75038.1"/>
    <property type="molecule type" value="Genomic_DNA"/>
</dbReference>
<accession>A0A078A0Q7</accession>
<keyword evidence="3" id="KW-1185">Reference proteome</keyword>
<gene>
    <name evidence="2" type="primary">Contig15397.g16413</name>
    <name evidence="2" type="ORF">STYLEM_4023</name>
</gene>
<feature type="transmembrane region" description="Helical" evidence="1">
    <location>
        <begin position="77"/>
        <end position="103"/>
    </location>
</feature>
<organism evidence="2 3">
    <name type="scientific">Stylonychia lemnae</name>
    <name type="common">Ciliate</name>
    <dbReference type="NCBI Taxonomy" id="5949"/>
    <lineage>
        <taxon>Eukaryota</taxon>
        <taxon>Sar</taxon>
        <taxon>Alveolata</taxon>
        <taxon>Ciliophora</taxon>
        <taxon>Intramacronucleata</taxon>
        <taxon>Spirotrichea</taxon>
        <taxon>Stichotrichia</taxon>
        <taxon>Sporadotrichida</taxon>
        <taxon>Oxytrichidae</taxon>
        <taxon>Stylonychinae</taxon>
        <taxon>Stylonychia</taxon>
    </lineage>
</organism>
<proteinExistence type="predicted"/>
<evidence type="ECO:0000313" key="3">
    <source>
        <dbReference type="Proteomes" id="UP000039865"/>
    </source>
</evidence>
<dbReference type="InParanoid" id="A0A078A0Q7"/>